<feature type="compositionally biased region" description="Polar residues" evidence="1">
    <location>
        <begin position="51"/>
        <end position="60"/>
    </location>
</feature>
<feature type="compositionally biased region" description="Low complexity" evidence="1">
    <location>
        <begin position="459"/>
        <end position="470"/>
    </location>
</feature>
<feature type="region of interest" description="Disordered" evidence="1">
    <location>
        <begin position="455"/>
        <end position="491"/>
    </location>
</feature>
<feature type="compositionally biased region" description="Pro residues" evidence="1">
    <location>
        <begin position="655"/>
        <end position="669"/>
    </location>
</feature>
<feature type="compositionally biased region" description="Low complexity" evidence="1">
    <location>
        <begin position="616"/>
        <end position="634"/>
    </location>
</feature>
<feature type="compositionally biased region" description="Pro residues" evidence="1">
    <location>
        <begin position="775"/>
        <end position="787"/>
    </location>
</feature>
<feature type="compositionally biased region" description="Gly residues" evidence="1">
    <location>
        <begin position="763"/>
        <end position="774"/>
    </location>
</feature>
<evidence type="ECO:0000256" key="1">
    <source>
        <dbReference type="SAM" id="MobiDB-lite"/>
    </source>
</evidence>
<dbReference type="EMBL" id="CAJHJG010002980">
    <property type="protein sequence ID" value="CAD6925261.1"/>
    <property type="molecule type" value="Genomic_DNA"/>
</dbReference>
<accession>A0ABN7IWP1</accession>
<feature type="compositionally biased region" description="Low complexity" evidence="1">
    <location>
        <begin position="128"/>
        <end position="137"/>
    </location>
</feature>
<keyword evidence="3" id="KW-1185">Reference proteome</keyword>
<feature type="region of interest" description="Disordered" evidence="1">
    <location>
        <begin position="571"/>
        <end position="863"/>
    </location>
</feature>
<dbReference type="PANTHER" id="PTHR37332:SF1">
    <property type="entry name" value="ELMO DOMAIN-CONTAINING PROTEIN"/>
    <property type="match status" value="1"/>
</dbReference>
<organism evidence="2 3">
    <name type="scientific">Tilletia caries</name>
    <name type="common">wheat bunt fungus</name>
    <dbReference type="NCBI Taxonomy" id="13290"/>
    <lineage>
        <taxon>Eukaryota</taxon>
        <taxon>Fungi</taxon>
        <taxon>Dikarya</taxon>
        <taxon>Basidiomycota</taxon>
        <taxon>Ustilaginomycotina</taxon>
        <taxon>Exobasidiomycetes</taxon>
        <taxon>Tilletiales</taxon>
        <taxon>Tilletiaceae</taxon>
        <taxon>Tilletia</taxon>
    </lineage>
</organism>
<feature type="compositionally biased region" description="Low complexity" evidence="1">
    <location>
        <begin position="25"/>
        <end position="38"/>
    </location>
</feature>
<reference evidence="2" key="1">
    <citation type="submission" date="2020-10" db="EMBL/GenBank/DDBJ databases">
        <authorList>
            <person name="Sedaghatjoo S."/>
        </authorList>
    </citation>
    <scope>NUCLEOTIDE SEQUENCE</scope>
    <source>
        <strain evidence="2">AZH3</strain>
    </source>
</reference>
<dbReference type="Proteomes" id="UP000836402">
    <property type="component" value="Unassembled WGS sequence"/>
</dbReference>
<protein>
    <submittedName>
        <fullName evidence="2">Uncharacterized protein</fullName>
    </submittedName>
</protein>
<gene>
    <name evidence="2" type="ORF">JKIAZH3_G3810</name>
</gene>
<proteinExistence type="predicted"/>
<feature type="compositionally biased region" description="Pro residues" evidence="1">
    <location>
        <begin position="686"/>
        <end position="710"/>
    </location>
</feature>
<comment type="caution">
    <text evidence="2">The sequence shown here is derived from an EMBL/GenBank/DDBJ whole genome shotgun (WGS) entry which is preliminary data.</text>
</comment>
<feature type="region of interest" description="Disordered" evidence="1">
    <location>
        <begin position="74"/>
        <end position="152"/>
    </location>
</feature>
<evidence type="ECO:0000313" key="3">
    <source>
        <dbReference type="Proteomes" id="UP000836402"/>
    </source>
</evidence>
<feature type="compositionally biased region" description="Gly residues" evidence="1">
    <location>
        <begin position="818"/>
        <end position="843"/>
    </location>
</feature>
<feature type="compositionally biased region" description="Basic and acidic residues" evidence="1">
    <location>
        <begin position="471"/>
        <end position="480"/>
    </location>
</feature>
<feature type="compositionally biased region" description="Gly residues" evidence="1">
    <location>
        <begin position="852"/>
        <end position="863"/>
    </location>
</feature>
<feature type="compositionally biased region" description="Low complexity" evidence="1">
    <location>
        <begin position="74"/>
        <end position="96"/>
    </location>
</feature>
<feature type="compositionally biased region" description="Pro residues" evidence="1">
    <location>
        <begin position="750"/>
        <end position="759"/>
    </location>
</feature>
<evidence type="ECO:0000313" key="2">
    <source>
        <dbReference type="EMBL" id="CAD6925261.1"/>
    </source>
</evidence>
<feature type="region of interest" description="Disordered" evidence="1">
    <location>
        <begin position="1"/>
        <end position="60"/>
    </location>
</feature>
<dbReference type="PANTHER" id="PTHR37332">
    <property type="entry name" value="EXPRESSED PROTEIN"/>
    <property type="match status" value="1"/>
</dbReference>
<sequence>MASMLGSLTRKQSGASAKMKKHHAQAQAQAAAAAAHAMGTARTGPLPGTAANGSGSGSVSMSADGPLPLAYAYPASSSSGSRQNSPLTSPLTTEPPISFSAAGAGTAAESQPQSPHRPFLPHLHRTKSASSARAMAGAAGGAGPAGAAATTATAGRNGDDFFLNPPAMPFPAAAGSASSHSSHTSSTLAAYSTTEPSTASSIYPPASASSVTTVSGTSYFQQQQSQLLGNNNSAHSSDPVNDGLVKDLCQKRIQSIVYLKKTLEGRQSWLNTVRMSKRDLVSAFETEKMRKRTIRNMYLGLSLAPVIEMNSLSDLCKTITNLFAELESWSENVDKDRSKVVRNLFRTTRGSKRLGAASGGLVEFMGAEAPNLLTNEYTYLLTPNLPFSPDYFHTFFTLADMLQEVYYKILLSIPSSSSKSAPPSAFNPGTASSISTVGSNSISMSTSPVSKIGRGAGGSLSLSTSQTGSAHEPDLNDDFGRLLGVTSGQAGPSGKEVGISNGLVDLIHKVDGKLKKILIQTAKEVDALARHLMKEEITILELQVRNLPNSSGSTALAPGANLAGVSSPLMGGDRTAFDGPRASQIGGGIGSYPPGPGSDRGSLMTPSPAMHGGLSGLSSPPTSSPALSRDSSSQGQGGPLSPGLPNRNLNHAGPGPGPGPSRPPDPGLPNIPAFRSPPGWSMAPAVPVPPPPPPPPPPGPLPPAPAPAPPSASSSSSSHTTATRTLLGRKSSDRLGKMSNPPSAYAQAAGPPPRGPLPPIGSVGAGMGGGGGGGTPPPSVPPPPLPASLPARHGKTPSFSATSSGFEPGSLTFVPTHGAGGGGGGGGGVGVGSGLTGGGGGIGRPRRARDASGGGSSGMGIGRGVGSVGGSSAGGEGFHAALIAGAVEAGLTEFGTMESGVGSAGGLPPGA</sequence>
<name>A0ABN7IWP1_9BASI</name>